<evidence type="ECO:0000313" key="6">
    <source>
        <dbReference type="WBParaSite" id="TREG1_5910.1"/>
    </source>
</evidence>
<dbReference type="InterPro" id="IPR014721">
    <property type="entry name" value="Ribsml_uS5_D2-typ_fold_subgr"/>
</dbReference>
<reference evidence="6" key="2">
    <citation type="submission" date="2023-11" db="UniProtKB">
        <authorList>
            <consortium name="WormBaseParasite"/>
        </authorList>
    </citation>
    <scope>IDENTIFICATION</scope>
</reference>
<evidence type="ECO:0008006" key="7">
    <source>
        <dbReference type="Google" id="ProtNLM"/>
    </source>
</evidence>
<dbReference type="GO" id="GO:0005763">
    <property type="term" value="C:mitochondrial small ribosomal subunit"/>
    <property type="evidence" value="ECO:0007669"/>
    <property type="project" value="TreeGrafter"/>
</dbReference>
<dbReference type="InterPro" id="IPR000754">
    <property type="entry name" value="Ribosomal_uS9"/>
</dbReference>
<name>A0AA85K3F3_TRIRE</name>
<dbReference type="GO" id="GO:0003723">
    <property type="term" value="F:RNA binding"/>
    <property type="evidence" value="ECO:0007669"/>
    <property type="project" value="TreeGrafter"/>
</dbReference>
<accession>A0AA85K3F3</accession>
<evidence type="ECO:0000256" key="4">
    <source>
        <dbReference type="SAM" id="MobiDB-lite"/>
    </source>
</evidence>
<dbReference type="GO" id="GO:0003735">
    <property type="term" value="F:structural constituent of ribosome"/>
    <property type="evidence" value="ECO:0007669"/>
    <property type="project" value="InterPro"/>
</dbReference>
<protein>
    <recommendedName>
        <fullName evidence="7">Ribosomal_S9 domain-containing protein</fullName>
    </recommendedName>
</protein>
<dbReference type="Pfam" id="PF00380">
    <property type="entry name" value="Ribosomal_S9"/>
    <property type="match status" value="1"/>
</dbReference>
<keyword evidence="2" id="KW-0689">Ribosomal protein</keyword>
<dbReference type="InterPro" id="IPR020568">
    <property type="entry name" value="Ribosomal_Su5_D2-typ_SF"/>
</dbReference>
<dbReference type="Proteomes" id="UP000050795">
    <property type="component" value="Unassembled WGS sequence"/>
</dbReference>
<dbReference type="AlphaFoldDB" id="A0AA85K3F3"/>
<proteinExistence type="inferred from homology"/>
<dbReference type="Gene3D" id="3.30.230.10">
    <property type="match status" value="1"/>
</dbReference>
<evidence type="ECO:0000256" key="2">
    <source>
        <dbReference type="ARBA" id="ARBA00022980"/>
    </source>
</evidence>
<evidence type="ECO:0000313" key="5">
    <source>
        <dbReference type="Proteomes" id="UP000050795"/>
    </source>
</evidence>
<dbReference type="SUPFAM" id="SSF54211">
    <property type="entry name" value="Ribosomal protein S5 domain 2-like"/>
    <property type="match status" value="1"/>
</dbReference>
<feature type="compositionally biased region" description="Basic residues" evidence="4">
    <location>
        <begin position="358"/>
        <end position="372"/>
    </location>
</feature>
<sequence length="372" mass="42688">MFGLRRHVLTSTCKSVKVTRIALLGTRNSVSSIKGYLKNIEKNEITHSIEKKEYESGRRQLAQIMGYDPAHFSPEQVNDAIEYLLPSSLFTKRARPTFKEPHLVLPPQKKLQCDVNGRPFNSFFYTTHQNFFKIMHETVYKLEELRLQIDRSYFEKTPIKLPPDGTCLTSDDWVTKSELMEMINETLTDSQYEQWIVLMKRLSEHPLSYMAEEFLQRFRVRHNDAISDTEFPEPCVDLVTNQKYIRAFGQKKNAFAEATLYMPGTGGFTVNGKRLLEVFSELGNREQIMFPLQQTNTLGKVDVIATVDGVGSSSLANALRLALARCLASMLPIDQGKNRLTVTGLLTQDNRFAERKQPGQKKARKKPIWKAR</sequence>
<dbReference type="PANTHER" id="PTHR21569">
    <property type="entry name" value="RIBOSOMAL PROTEIN S9"/>
    <property type="match status" value="1"/>
</dbReference>
<dbReference type="PANTHER" id="PTHR21569:SF1">
    <property type="entry name" value="SMALL RIBOSOMAL SUBUNIT PROTEIN US9M"/>
    <property type="match status" value="1"/>
</dbReference>
<comment type="similarity">
    <text evidence="1">Belongs to the universal ribosomal protein uS9 family.</text>
</comment>
<evidence type="ECO:0000256" key="1">
    <source>
        <dbReference type="ARBA" id="ARBA00005251"/>
    </source>
</evidence>
<feature type="region of interest" description="Disordered" evidence="4">
    <location>
        <begin position="352"/>
        <end position="372"/>
    </location>
</feature>
<dbReference type="GO" id="GO:0006412">
    <property type="term" value="P:translation"/>
    <property type="evidence" value="ECO:0007669"/>
    <property type="project" value="InterPro"/>
</dbReference>
<dbReference type="WBParaSite" id="TREG1_5910.1">
    <property type="protein sequence ID" value="TREG1_5910.1"/>
    <property type="gene ID" value="TREG1_5910"/>
</dbReference>
<organism evidence="5 6">
    <name type="scientific">Trichobilharzia regenti</name>
    <name type="common">Nasal bird schistosome</name>
    <dbReference type="NCBI Taxonomy" id="157069"/>
    <lineage>
        <taxon>Eukaryota</taxon>
        <taxon>Metazoa</taxon>
        <taxon>Spiralia</taxon>
        <taxon>Lophotrochozoa</taxon>
        <taxon>Platyhelminthes</taxon>
        <taxon>Trematoda</taxon>
        <taxon>Digenea</taxon>
        <taxon>Strigeidida</taxon>
        <taxon>Schistosomatoidea</taxon>
        <taxon>Schistosomatidae</taxon>
        <taxon>Trichobilharzia</taxon>
    </lineage>
</organism>
<reference evidence="5" key="1">
    <citation type="submission" date="2022-06" db="EMBL/GenBank/DDBJ databases">
        <authorList>
            <person name="Berger JAMES D."/>
            <person name="Berger JAMES D."/>
        </authorList>
    </citation>
    <scope>NUCLEOTIDE SEQUENCE [LARGE SCALE GENOMIC DNA]</scope>
</reference>
<keyword evidence="5" id="KW-1185">Reference proteome</keyword>
<evidence type="ECO:0000256" key="3">
    <source>
        <dbReference type="ARBA" id="ARBA00023274"/>
    </source>
</evidence>
<keyword evidence="3" id="KW-0687">Ribonucleoprotein</keyword>